<sequence length="79" mass="9052">MSARKRSCDRLEPLRRQYEVDLVVCLPTWSMPGRWSELFLLVQRVDLVKLMASNELESTSLMSLVSPIPDLHSAPDHSL</sequence>
<dbReference type="EMBL" id="JAIWYP010000003">
    <property type="protein sequence ID" value="KAH3857396.1"/>
    <property type="molecule type" value="Genomic_DNA"/>
</dbReference>
<reference evidence="2" key="1">
    <citation type="journal article" date="2019" name="bioRxiv">
        <title>The Genome of the Zebra Mussel, Dreissena polymorpha: A Resource for Invasive Species Research.</title>
        <authorList>
            <person name="McCartney M.A."/>
            <person name="Auch B."/>
            <person name="Kono T."/>
            <person name="Mallez S."/>
            <person name="Zhang Y."/>
            <person name="Obille A."/>
            <person name="Becker A."/>
            <person name="Abrahante J.E."/>
            <person name="Garbe J."/>
            <person name="Badalamenti J.P."/>
            <person name="Herman A."/>
            <person name="Mangelson H."/>
            <person name="Liachko I."/>
            <person name="Sullivan S."/>
            <person name="Sone E.D."/>
            <person name="Koren S."/>
            <person name="Silverstein K.A.T."/>
            <person name="Beckman K.B."/>
            <person name="Gohl D.M."/>
        </authorList>
    </citation>
    <scope>NUCLEOTIDE SEQUENCE</scope>
    <source>
        <strain evidence="2">Duluth1</strain>
        <tissue evidence="2">Whole animal</tissue>
    </source>
</reference>
<evidence type="ECO:0000313" key="3">
    <source>
        <dbReference type="Proteomes" id="UP000828390"/>
    </source>
</evidence>
<dbReference type="Proteomes" id="UP000828390">
    <property type="component" value="Unassembled WGS sequence"/>
</dbReference>
<protein>
    <submittedName>
        <fullName evidence="2">Uncharacterized protein</fullName>
    </submittedName>
</protein>
<evidence type="ECO:0000313" key="1">
    <source>
        <dbReference type="EMBL" id="KAH3830370.1"/>
    </source>
</evidence>
<reference evidence="2" key="2">
    <citation type="submission" date="2020-11" db="EMBL/GenBank/DDBJ databases">
        <authorList>
            <person name="McCartney M.A."/>
            <person name="Auch B."/>
            <person name="Kono T."/>
            <person name="Mallez S."/>
            <person name="Becker A."/>
            <person name="Gohl D.M."/>
            <person name="Silverstein K.A.T."/>
            <person name="Koren S."/>
            <person name="Bechman K.B."/>
            <person name="Herman A."/>
            <person name="Abrahante J.E."/>
            <person name="Garbe J."/>
        </authorList>
    </citation>
    <scope>NUCLEOTIDE SEQUENCE</scope>
    <source>
        <strain evidence="2">Duluth1</strain>
        <tissue evidence="2">Whole animal</tissue>
    </source>
</reference>
<accession>A0A9D4LIC5</accession>
<comment type="caution">
    <text evidence="2">The sequence shown here is derived from an EMBL/GenBank/DDBJ whole genome shotgun (WGS) entry which is preliminary data.</text>
</comment>
<evidence type="ECO:0000313" key="2">
    <source>
        <dbReference type="EMBL" id="KAH3857396.1"/>
    </source>
</evidence>
<name>A0A9D4LIC5_DREPO</name>
<proteinExistence type="predicted"/>
<keyword evidence="3" id="KW-1185">Reference proteome</keyword>
<organism evidence="2 3">
    <name type="scientific">Dreissena polymorpha</name>
    <name type="common">Zebra mussel</name>
    <name type="synonym">Mytilus polymorpha</name>
    <dbReference type="NCBI Taxonomy" id="45954"/>
    <lineage>
        <taxon>Eukaryota</taxon>
        <taxon>Metazoa</taxon>
        <taxon>Spiralia</taxon>
        <taxon>Lophotrochozoa</taxon>
        <taxon>Mollusca</taxon>
        <taxon>Bivalvia</taxon>
        <taxon>Autobranchia</taxon>
        <taxon>Heteroconchia</taxon>
        <taxon>Euheterodonta</taxon>
        <taxon>Imparidentia</taxon>
        <taxon>Neoheterodontei</taxon>
        <taxon>Myida</taxon>
        <taxon>Dreissenoidea</taxon>
        <taxon>Dreissenidae</taxon>
        <taxon>Dreissena</taxon>
    </lineage>
</organism>
<dbReference type="AlphaFoldDB" id="A0A9D4LIC5"/>
<gene>
    <name evidence="2" type="ORF">DPMN_100003</name>
    <name evidence="1" type="ORF">DPMN_103612</name>
</gene>
<dbReference type="EMBL" id="JAIWYP010000004">
    <property type="protein sequence ID" value="KAH3830370.1"/>
    <property type="molecule type" value="Genomic_DNA"/>
</dbReference>